<feature type="compositionally biased region" description="Basic and acidic residues" evidence="5">
    <location>
        <begin position="458"/>
        <end position="469"/>
    </location>
</feature>
<dbReference type="GO" id="GO:0006364">
    <property type="term" value="P:rRNA processing"/>
    <property type="evidence" value="ECO:0007669"/>
    <property type="project" value="InterPro"/>
</dbReference>
<evidence type="ECO:0000256" key="2">
    <source>
        <dbReference type="ARBA" id="ARBA00009087"/>
    </source>
</evidence>
<keyword evidence="9" id="KW-1185">Reference proteome</keyword>
<feature type="region of interest" description="Disordered" evidence="5">
    <location>
        <begin position="1"/>
        <end position="165"/>
    </location>
</feature>
<feature type="compositionally biased region" description="Acidic residues" evidence="5">
    <location>
        <begin position="537"/>
        <end position="551"/>
    </location>
</feature>
<feature type="compositionally biased region" description="Acidic residues" evidence="5">
    <location>
        <begin position="490"/>
        <end position="500"/>
    </location>
</feature>
<dbReference type="InterPro" id="IPR039754">
    <property type="entry name" value="Esf1"/>
</dbReference>
<evidence type="ECO:0000256" key="3">
    <source>
        <dbReference type="ARBA" id="ARBA00023054"/>
    </source>
</evidence>
<comment type="subcellular location">
    <subcellularLocation>
        <location evidence="1">Nucleus</location>
        <location evidence="1">Nucleolus</location>
    </subcellularLocation>
</comment>
<keyword evidence="4" id="KW-0539">Nucleus</keyword>
<organism evidence="8 9">
    <name type="scientific">Cylindrobasidium torrendii FP15055 ss-10</name>
    <dbReference type="NCBI Taxonomy" id="1314674"/>
    <lineage>
        <taxon>Eukaryota</taxon>
        <taxon>Fungi</taxon>
        <taxon>Dikarya</taxon>
        <taxon>Basidiomycota</taxon>
        <taxon>Agaricomycotina</taxon>
        <taxon>Agaricomycetes</taxon>
        <taxon>Agaricomycetidae</taxon>
        <taxon>Agaricales</taxon>
        <taxon>Marasmiineae</taxon>
        <taxon>Physalacriaceae</taxon>
        <taxon>Cylindrobasidium</taxon>
    </lineage>
</organism>
<dbReference type="Pfam" id="PF08159">
    <property type="entry name" value="NUC153"/>
    <property type="match status" value="1"/>
</dbReference>
<dbReference type="PANTHER" id="PTHR12202">
    <property type="entry name" value="ESF1 HOMOLOG"/>
    <property type="match status" value="1"/>
</dbReference>
<dbReference type="PANTHER" id="PTHR12202:SF0">
    <property type="entry name" value="ESF1 HOMOLOG"/>
    <property type="match status" value="1"/>
</dbReference>
<keyword evidence="3" id="KW-0175">Coiled coil</keyword>
<evidence type="ECO:0000259" key="6">
    <source>
        <dbReference type="Pfam" id="PF08159"/>
    </source>
</evidence>
<feature type="compositionally biased region" description="Acidic residues" evidence="5">
    <location>
        <begin position="100"/>
        <end position="122"/>
    </location>
</feature>
<name>A0A0D7B1X8_9AGAR</name>
<feature type="region of interest" description="Disordered" evidence="5">
    <location>
        <begin position="395"/>
        <end position="592"/>
    </location>
</feature>
<feature type="compositionally biased region" description="Basic residues" evidence="5">
    <location>
        <begin position="677"/>
        <end position="686"/>
    </location>
</feature>
<feature type="compositionally biased region" description="Basic and acidic residues" evidence="5">
    <location>
        <begin position="49"/>
        <end position="79"/>
    </location>
</feature>
<dbReference type="STRING" id="1314674.A0A0D7B1X8"/>
<evidence type="ECO:0000313" key="8">
    <source>
        <dbReference type="EMBL" id="KIY63526.1"/>
    </source>
</evidence>
<accession>A0A0D7B1X8</accession>
<evidence type="ECO:0000256" key="5">
    <source>
        <dbReference type="SAM" id="MobiDB-lite"/>
    </source>
</evidence>
<evidence type="ECO:0000313" key="9">
    <source>
        <dbReference type="Proteomes" id="UP000054007"/>
    </source>
</evidence>
<dbReference type="Proteomes" id="UP000054007">
    <property type="component" value="Unassembled WGS sequence"/>
</dbReference>
<sequence>MSSDPRFARLRSDPRFRRPKKAKTQVQVDERFKSVFAGEKKKKNGSAGRVDKYGRPVSDTKDRDEIKRFYRLKDKGEAKEGEEEEPTIIDYARGAVMLESSDEEEEEEKDVEQDDSDSDEADGAFVKLGAGDDEDEINLDESEEANLAAQASTYSKQNPEVETGDRTRRLAAVNLDWDHIRASHLFKICSSLVSPSAPSNHAAEASTSSSSCKPSTLIARGQVLSVRVYPSEFGKERMAKEEKEGPPAELFKRRKEPTEINAKTIYEVGEEGQLNEDALRKYQLDRLRYYYAVIECDTVDAASHIYDELEATEFERSANLFDLRFVPDDMPFDDAFRDEATGDETAPSKPLEFTTDALRHSRVKLTWDDDDPERARTTRRKFTKEDIEKNNFRAYIASSSEDEDEEEKVHKSKSKDKLRALLLGGNTDEMPEGWNTGGDDRGSDMDMEITFTPGLSTDKADGDETTIEKYKRKMREKRKAKKEEKKGEQPADDEEQEEKDEFFGGESSEDEDDVEELPQGSRSMSINSGKSVRIALPEDDDADLGDADVGGEDDKQHFDMKAILKAEKGKKLKKKRKGSKKDAERAQEVQPDFAIDVADSRFSVLHEDPTFAIDPSNPHFKRTSAMSALLEEGTKQRHKKDRSSEGTGKRKSDDAPERKLDSLVESVKRKSMDHSQKGRGKRQKTV</sequence>
<feature type="compositionally biased region" description="Basic residues" evidence="5">
    <location>
        <begin position="470"/>
        <end position="480"/>
    </location>
</feature>
<dbReference type="OrthoDB" id="431825at2759"/>
<feature type="domain" description="ESF1 RRM" evidence="7">
    <location>
        <begin position="167"/>
        <end position="341"/>
    </location>
</feature>
<protein>
    <submittedName>
        <fullName evidence="8">Uncharacterized protein</fullName>
    </submittedName>
</protein>
<dbReference type="Pfam" id="PF25121">
    <property type="entry name" value="RRM_ESF1"/>
    <property type="match status" value="1"/>
</dbReference>
<gene>
    <name evidence="8" type="ORF">CYLTODRAFT_471233</name>
</gene>
<feature type="region of interest" description="Disordered" evidence="5">
    <location>
        <begin position="609"/>
        <end position="686"/>
    </location>
</feature>
<feature type="compositionally biased region" description="Basic and acidic residues" evidence="5">
    <location>
        <begin position="552"/>
        <end position="569"/>
    </location>
</feature>
<feature type="domain" description="NUC153" evidence="6">
    <location>
        <begin position="599"/>
        <end position="626"/>
    </location>
</feature>
<dbReference type="GO" id="GO:0003723">
    <property type="term" value="F:RNA binding"/>
    <property type="evidence" value="ECO:0007669"/>
    <property type="project" value="TreeGrafter"/>
</dbReference>
<feature type="compositionally biased region" description="Polar residues" evidence="5">
    <location>
        <begin position="520"/>
        <end position="530"/>
    </location>
</feature>
<feature type="compositionally biased region" description="Basic and acidic residues" evidence="5">
    <location>
        <begin position="642"/>
        <end position="676"/>
    </location>
</feature>
<reference evidence="8 9" key="1">
    <citation type="journal article" date="2015" name="Fungal Genet. Biol.">
        <title>Evolution of novel wood decay mechanisms in Agaricales revealed by the genome sequences of Fistulina hepatica and Cylindrobasidium torrendii.</title>
        <authorList>
            <person name="Floudas D."/>
            <person name="Held B.W."/>
            <person name="Riley R."/>
            <person name="Nagy L.G."/>
            <person name="Koehler G."/>
            <person name="Ransdell A.S."/>
            <person name="Younus H."/>
            <person name="Chow J."/>
            <person name="Chiniquy J."/>
            <person name="Lipzen A."/>
            <person name="Tritt A."/>
            <person name="Sun H."/>
            <person name="Haridas S."/>
            <person name="LaButti K."/>
            <person name="Ohm R.A."/>
            <person name="Kues U."/>
            <person name="Blanchette R.A."/>
            <person name="Grigoriev I.V."/>
            <person name="Minto R.E."/>
            <person name="Hibbett D.S."/>
        </authorList>
    </citation>
    <scope>NUCLEOTIDE SEQUENCE [LARGE SCALE GENOMIC DNA]</scope>
    <source>
        <strain evidence="8 9">FP15055 ss-10</strain>
    </source>
</reference>
<dbReference type="AlphaFoldDB" id="A0A0D7B1X8"/>
<feature type="compositionally biased region" description="Basic residues" evidence="5">
    <location>
        <begin position="570"/>
        <end position="579"/>
    </location>
</feature>
<dbReference type="EMBL" id="KN880690">
    <property type="protein sequence ID" value="KIY63526.1"/>
    <property type="molecule type" value="Genomic_DNA"/>
</dbReference>
<evidence type="ECO:0000259" key="7">
    <source>
        <dbReference type="Pfam" id="PF25121"/>
    </source>
</evidence>
<feature type="compositionally biased region" description="Acidic residues" evidence="5">
    <location>
        <begin position="131"/>
        <end position="144"/>
    </location>
</feature>
<dbReference type="InterPro" id="IPR012580">
    <property type="entry name" value="NUC153"/>
</dbReference>
<evidence type="ECO:0000256" key="1">
    <source>
        <dbReference type="ARBA" id="ARBA00004604"/>
    </source>
</evidence>
<dbReference type="InterPro" id="IPR056750">
    <property type="entry name" value="RRM_ESF1"/>
</dbReference>
<proteinExistence type="inferred from homology"/>
<comment type="similarity">
    <text evidence="2">Belongs to the ESF1 family.</text>
</comment>
<feature type="compositionally biased region" description="Acidic residues" evidence="5">
    <location>
        <begin position="507"/>
        <end position="516"/>
    </location>
</feature>
<feature type="compositionally biased region" description="Basic and acidic residues" evidence="5">
    <location>
        <begin position="1"/>
        <end position="16"/>
    </location>
</feature>
<evidence type="ECO:0000256" key="4">
    <source>
        <dbReference type="ARBA" id="ARBA00023242"/>
    </source>
</evidence>
<feature type="compositionally biased region" description="Polar residues" evidence="5">
    <location>
        <begin position="149"/>
        <end position="160"/>
    </location>
</feature>
<dbReference type="GO" id="GO:0005730">
    <property type="term" value="C:nucleolus"/>
    <property type="evidence" value="ECO:0007669"/>
    <property type="project" value="UniProtKB-SubCell"/>
</dbReference>